<gene>
    <name evidence="2" type="ORF">BB8028_0001g05970</name>
</gene>
<feature type="compositionally biased region" description="Basic and acidic residues" evidence="1">
    <location>
        <begin position="48"/>
        <end position="57"/>
    </location>
</feature>
<feature type="compositionally biased region" description="Low complexity" evidence="1">
    <location>
        <begin position="108"/>
        <end position="123"/>
    </location>
</feature>
<proteinExistence type="predicted"/>
<feature type="region of interest" description="Disordered" evidence="1">
    <location>
        <begin position="350"/>
        <end position="399"/>
    </location>
</feature>
<dbReference type="EMBL" id="JRHA01000001">
    <property type="protein sequence ID" value="PQK08523.1"/>
    <property type="molecule type" value="Genomic_DNA"/>
</dbReference>
<comment type="caution">
    <text evidence="2">The sequence shown here is derived from an EMBL/GenBank/DDBJ whole genome shotgun (WGS) entry which is preliminary data.</text>
</comment>
<organism evidence="2 3">
    <name type="scientific">Beauveria bassiana</name>
    <name type="common">White muscardine disease fungus</name>
    <name type="synonym">Tritirachium shiotae</name>
    <dbReference type="NCBI Taxonomy" id="176275"/>
    <lineage>
        <taxon>Eukaryota</taxon>
        <taxon>Fungi</taxon>
        <taxon>Dikarya</taxon>
        <taxon>Ascomycota</taxon>
        <taxon>Pezizomycotina</taxon>
        <taxon>Sordariomycetes</taxon>
        <taxon>Hypocreomycetidae</taxon>
        <taxon>Hypocreales</taxon>
        <taxon>Cordycipitaceae</taxon>
        <taxon>Beauveria</taxon>
    </lineage>
</organism>
<feature type="compositionally biased region" description="Polar residues" evidence="1">
    <location>
        <begin position="124"/>
        <end position="134"/>
    </location>
</feature>
<feature type="compositionally biased region" description="Polar residues" evidence="1">
    <location>
        <begin position="260"/>
        <end position="277"/>
    </location>
</feature>
<feature type="region of interest" description="Disordered" evidence="1">
    <location>
        <begin position="241"/>
        <end position="290"/>
    </location>
</feature>
<evidence type="ECO:0000256" key="1">
    <source>
        <dbReference type="SAM" id="MobiDB-lite"/>
    </source>
</evidence>
<protein>
    <recommendedName>
        <fullName evidence="4">Acetylserotonin methytransferase-like protein</fullName>
    </recommendedName>
</protein>
<dbReference type="Proteomes" id="UP000237441">
    <property type="component" value="Unassembled WGS sequence"/>
</dbReference>
<name>A0A2S7XXX9_BEABA</name>
<evidence type="ECO:0000313" key="3">
    <source>
        <dbReference type="Proteomes" id="UP000237441"/>
    </source>
</evidence>
<evidence type="ECO:0000313" key="2">
    <source>
        <dbReference type="EMBL" id="PQK08523.1"/>
    </source>
</evidence>
<feature type="compositionally biased region" description="Low complexity" evidence="1">
    <location>
        <begin position="364"/>
        <end position="385"/>
    </location>
</feature>
<reference evidence="2 3" key="1">
    <citation type="submission" date="2016-07" db="EMBL/GenBank/DDBJ databases">
        <title>Comparative genomics of the entomopathogenic fungus Beauveria bassiana.</title>
        <authorList>
            <person name="Valero Jimenez C.A."/>
            <person name="Zwaan B.J."/>
            <person name="Van Kan J.A."/>
            <person name="Takken W."/>
            <person name="Debets A.J."/>
            <person name="Schoustra S.E."/>
            <person name="Koenraadt C.J."/>
        </authorList>
    </citation>
    <scope>NUCLEOTIDE SEQUENCE [LARGE SCALE GENOMIC DNA]</scope>
    <source>
        <strain evidence="2 3">ARSEF 8028</strain>
    </source>
</reference>
<feature type="compositionally biased region" description="Basic residues" evidence="1">
    <location>
        <begin position="637"/>
        <end position="648"/>
    </location>
</feature>
<accession>A0A2S7XXX9</accession>
<evidence type="ECO:0008006" key="4">
    <source>
        <dbReference type="Google" id="ProtNLM"/>
    </source>
</evidence>
<feature type="region of interest" description="Disordered" evidence="1">
    <location>
        <begin position="596"/>
        <end position="651"/>
    </location>
</feature>
<dbReference type="OrthoDB" id="5383338at2759"/>
<feature type="compositionally biased region" description="Low complexity" evidence="1">
    <location>
        <begin position="165"/>
        <end position="184"/>
    </location>
</feature>
<feature type="compositionally biased region" description="Low complexity" evidence="1">
    <location>
        <begin position="11"/>
        <end position="30"/>
    </location>
</feature>
<feature type="compositionally biased region" description="Polar residues" evidence="1">
    <location>
        <begin position="1"/>
        <end position="10"/>
    </location>
</feature>
<dbReference type="AlphaFoldDB" id="A0A2S7XXX9"/>
<feature type="region of interest" description="Disordered" evidence="1">
    <location>
        <begin position="1"/>
        <end position="208"/>
    </location>
</feature>
<feature type="compositionally biased region" description="Polar residues" evidence="1">
    <location>
        <begin position="81"/>
        <end position="96"/>
    </location>
</feature>
<feature type="compositionally biased region" description="Low complexity" evidence="1">
    <location>
        <begin position="241"/>
        <end position="256"/>
    </location>
</feature>
<sequence length="692" mass="75040">MATQQQYGTASSQISNANNSSFSLFPNPQVTRPPPPVIRLHPNPRPKRSAERERARQEQQQQLQQHHQQDLYTPPDHSTDLETPSSSQDVTTPSRQRTAHHTPLQFDPVPSSSVVASPQQQVSTMSGRSESANFSPADAVARNGSVRSRSSIAKPPLDGGGGATSSLPLSSSSSSRAAPAPLRSIFPTYNPDLPLDQQAYGPTQMSPSHIPRAVISRQSYYDPDAVSTTVGQEYTTEPLPELPAQQQQQRSPPQRHQQQDTAAFSSSSRGPARTNTLRPPPVIPQTSTTDQLKTFWKAANGWKAAPSEGRVFCLKLSQLKDAPVYTLSSASQPFYTLRLDPTSASALVSLSRHDPGKTYKLPRTESSTSTSTSASSPSMDAAAAGAGAGVGARSESKHWQQVLRTTLEESRKHPPNDGLVALLMPDPATKMAVERADEPSLVAMAERECARLVWDEDSASNYLVHPALAAPFCVTVDRCPAWSRVEYTLEHHESPRHLAKLTRDGTGGGWLEVDTSVAAHIEAYYIIDVAVTALLLVAAADERSGGYGCASFASGGGGGGGGVGMETFEPPPALAEPAATAARGGDARRGSGRFSRLSIIRREDNNNKKKKKKKQTPMEQFEMDLESQDGSLTKSSTRVRTRSKRKKSKEKEDKLPFLVRAGIKVAKGTFKCIIWILTAVFRVLFRCVRSKY</sequence>